<accession>A0A4U5MQL0</accession>
<keyword evidence="1" id="KW-0812">Transmembrane</keyword>
<feature type="transmembrane region" description="Helical" evidence="1">
    <location>
        <begin position="127"/>
        <end position="148"/>
    </location>
</feature>
<dbReference type="AlphaFoldDB" id="A0A4U5MQL0"/>
<keyword evidence="3" id="KW-1185">Reference proteome</keyword>
<feature type="transmembrane region" description="Helical" evidence="1">
    <location>
        <begin position="88"/>
        <end position="107"/>
    </location>
</feature>
<protein>
    <recommendedName>
        <fullName evidence="4">7TM GPCR serpentine receptor class x (Srx) domain-containing protein</fullName>
    </recommendedName>
</protein>
<comment type="caution">
    <text evidence="2">The sequence shown here is derived from an EMBL/GenBank/DDBJ whole genome shotgun (WGS) entry which is preliminary data.</text>
</comment>
<dbReference type="EMBL" id="AZBU02000006">
    <property type="protein sequence ID" value="TKR71884.1"/>
    <property type="molecule type" value="Genomic_DNA"/>
</dbReference>
<name>A0A4U5MQL0_STECR</name>
<feature type="transmembrane region" description="Helical" evidence="1">
    <location>
        <begin position="160"/>
        <end position="181"/>
    </location>
</feature>
<gene>
    <name evidence="2" type="ORF">L596_019416</name>
</gene>
<reference evidence="2 3" key="2">
    <citation type="journal article" date="2019" name="G3 (Bethesda)">
        <title>Hybrid Assembly of the Genome of the Entomopathogenic Nematode Steinernema carpocapsae Identifies the X-Chromosome.</title>
        <authorList>
            <person name="Serra L."/>
            <person name="Macchietto M."/>
            <person name="Macias-Munoz A."/>
            <person name="McGill C.J."/>
            <person name="Rodriguez I.M."/>
            <person name="Rodriguez B."/>
            <person name="Murad R."/>
            <person name="Mortazavi A."/>
        </authorList>
    </citation>
    <scope>NUCLEOTIDE SEQUENCE [LARGE SCALE GENOMIC DNA]</scope>
    <source>
        <strain evidence="2 3">ALL</strain>
    </source>
</reference>
<feature type="transmembrane region" description="Helical" evidence="1">
    <location>
        <begin position="37"/>
        <end position="57"/>
    </location>
</feature>
<sequence>MLVSFARTEIMLTLLLALDRLKIIIDLRYPMVIHKILNVLGWAFGLIHFGILLTPLADFGIVQHRFLPRFDLSKPASFYLSKIGSLELTTMTIFTFLVYVAIFLFLIKKQIKLKYMKTTAFSRQKWILLNAVLKFCGDGSLAVLYHFGSYFLPPDVWVEYAMSFAYAFNFLVLSPTLYILLNR</sequence>
<reference evidence="2 3" key="1">
    <citation type="journal article" date="2015" name="Genome Biol.">
        <title>Comparative genomics of Steinernema reveals deeply conserved gene regulatory networks.</title>
        <authorList>
            <person name="Dillman A.R."/>
            <person name="Macchietto M."/>
            <person name="Porter C.F."/>
            <person name="Rogers A."/>
            <person name="Williams B."/>
            <person name="Antoshechkin I."/>
            <person name="Lee M.M."/>
            <person name="Goodwin Z."/>
            <person name="Lu X."/>
            <person name="Lewis E.E."/>
            <person name="Goodrich-Blair H."/>
            <person name="Stock S.P."/>
            <person name="Adams B.J."/>
            <person name="Sternberg P.W."/>
            <person name="Mortazavi A."/>
        </authorList>
    </citation>
    <scope>NUCLEOTIDE SEQUENCE [LARGE SCALE GENOMIC DNA]</scope>
    <source>
        <strain evidence="2 3">ALL</strain>
    </source>
</reference>
<dbReference type="Proteomes" id="UP000298663">
    <property type="component" value="Unassembled WGS sequence"/>
</dbReference>
<proteinExistence type="predicted"/>
<evidence type="ECO:0000256" key="1">
    <source>
        <dbReference type="SAM" id="Phobius"/>
    </source>
</evidence>
<evidence type="ECO:0000313" key="3">
    <source>
        <dbReference type="Proteomes" id="UP000298663"/>
    </source>
</evidence>
<organism evidence="2 3">
    <name type="scientific">Steinernema carpocapsae</name>
    <name type="common">Entomopathogenic nematode</name>
    <dbReference type="NCBI Taxonomy" id="34508"/>
    <lineage>
        <taxon>Eukaryota</taxon>
        <taxon>Metazoa</taxon>
        <taxon>Ecdysozoa</taxon>
        <taxon>Nematoda</taxon>
        <taxon>Chromadorea</taxon>
        <taxon>Rhabditida</taxon>
        <taxon>Tylenchina</taxon>
        <taxon>Panagrolaimomorpha</taxon>
        <taxon>Strongyloidoidea</taxon>
        <taxon>Steinernematidae</taxon>
        <taxon>Steinernema</taxon>
    </lineage>
</organism>
<keyword evidence="1" id="KW-1133">Transmembrane helix</keyword>
<evidence type="ECO:0000313" key="2">
    <source>
        <dbReference type="EMBL" id="TKR71884.1"/>
    </source>
</evidence>
<evidence type="ECO:0008006" key="4">
    <source>
        <dbReference type="Google" id="ProtNLM"/>
    </source>
</evidence>
<keyword evidence="1" id="KW-0472">Membrane</keyword>